<evidence type="ECO:0000256" key="6">
    <source>
        <dbReference type="PIRSR" id="PIRSR600760-2"/>
    </source>
</evidence>
<evidence type="ECO:0000256" key="2">
    <source>
        <dbReference type="ARBA" id="ARBA00001946"/>
    </source>
</evidence>
<feature type="binding site" evidence="6">
    <location>
        <position position="86"/>
    </location>
    <ligand>
        <name>Mg(2+)</name>
        <dbReference type="ChEBI" id="CHEBI:18420"/>
        <label>1</label>
        <note>catalytic</note>
    </ligand>
</feature>
<dbReference type="GO" id="GO:0046872">
    <property type="term" value="F:metal ion binding"/>
    <property type="evidence" value="ECO:0007669"/>
    <property type="project" value="UniProtKB-KW"/>
</dbReference>
<dbReference type="Pfam" id="PF00459">
    <property type="entry name" value="Inositol_P"/>
    <property type="match status" value="1"/>
</dbReference>
<feature type="binding site" evidence="6">
    <location>
        <position position="83"/>
    </location>
    <ligand>
        <name>Mg(2+)</name>
        <dbReference type="ChEBI" id="CHEBI:18420"/>
        <label>1</label>
        <note>catalytic</note>
    </ligand>
</feature>
<evidence type="ECO:0000256" key="5">
    <source>
        <dbReference type="ARBA" id="ARBA00022842"/>
    </source>
</evidence>
<dbReference type="EC" id="3.1.3.25" evidence="7"/>
<accession>A0A9D0YTJ6</accession>
<evidence type="ECO:0000313" key="9">
    <source>
        <dbReference type="Proteomes" id="UP000886879"/>
    </source>
</evidence>
<dbReference type="CDD" id="cd01639">
    <property type="entry name" value="IMPase"/>
    <property type="match status" value="1"/>
</dbReference>
<dbReference type="GO" id="GO:0008934">
    <property type="term" value="F:inositol monophosphate 1-phosphatase activity"/>
    <property type="evidence" value="ECO:0007669"/>
    <property type="project" value="InterPro"/>
</dbReference>
<evidence type="ECO:0000256" key="1">
    <source>
        <dbReference type="ARBA" id="ARBA00001033"/>
    </source>
</evidence>
<feature type="binding site" evidence="6">
    <location>
        <position position="66"/>
    </location>
    <ligand>
        <name>Mg(2+)</name>
        <dbReference type="ChEBI" id="CHEBI:18420"/>
        <label>1</label>
        <note>catalytic</note>
    </ligand>
</feature>
<dbReference type="InterPro" id="IPR033942">
    <property type="entry name" value="IMPase"/>
</dbReference>
<keyword evidence="4 7" id="KW-0378">Hydrolase</keyword>
<name>A0A9D0YTJ6_9FIRM</name>
<evidence type="ECO:0000256" key="4">
    <source>
        <dbReference type="ARBA" id="ARBA00022801"/>
    </source>
</evidence>
<protein>
    <recommendedName>
        <fullName evidence="7">Inositol-1-monophosphatase</fullName>
        <ecNumber evidence="7">3.1.3.25</ecNumber>
    </recommendedName>
</protein>
<keyword evidence="5 6" id="KW-0460">Magnesium</keyword>
<dbReference type="PANTHER" id="PTHR20854:SF4">
    <property type="entry name" value="INOSITOL-1-MONOPHOSPHATASE-RELATED"/>
    <property type="match status" value="1"/>
</dbReference>
<sequence length="261" mass="28918">MHTDIDIQALMELVRQAGKLLYDREGSTHIRKKGRADYVTQVDMAVQSFFGEELPKRWPHIQFMSEEQSNAHLDPNAPMWILDPVDGTCNLIHDLGMSAISLALVEGGQVMLGIVYNPFNGEMFHAIRGQGAFRNGEPIHVSDQQELADSLIAIGTSPYQKQLAETNFALFRRLFEVGADIRRMGTASLDLAYVACGRMDAYLERGLKPWDFAAGILLVEEAGGQVRDYQGNPLIPTQPSDMFAHNGPIGARIAEAVSLEF</sequence>
<comment type="catalytic activity">
    <reaction evidence="1 7">
        <text>a myo-inositol phosphate + H2O = myo-inositol + phosphate</text>
        <dbReference type="Rhea" id="RHEA:24056"/>
        <dbReference type="ChEBI" id="CHEBI:15377"/>
        <dbReference type="ChEBI" id="CHEBI:17268"/>
        <dbReference type="ChEBI" id="CHEBI:43474"/>
        <dbReference type="ChEBI" id="CHEBI:84139"/>
        <dbReference type="EC" id="3.1.3.25"/>
    </reaction>
</comment>
<dbReference type="PRINTS" id="PR01959">
    <property type="entry name" value="SBIMPHPHTASE"/>
</dbReference>
<dbReference type="PRINTS" id="PR00377">
    <property type="entry name" value="IMPHPHTASES"/>
</dbReference>
<evidence type="ECO:0000256" key="3">
    <source>
        <dbReference type="ARBA" id="ARBA00022723"/>
    </source>
</evidence>
<dbReference type="AlphaFoldDB" id="A0A9D0YTJ6"/>
<dbReference type="Proteomes" id="UP000886879">
    <property type="component" value="Unassembled WGS sequence"/>
</dbReference>
<gene>
    <name evidence="8" type="ORF">IAD31_09450</name>
</gene>
<dbReference type="PANTHER" id="PTHR20854">
    <property type="entry name" value="INOSITOL MONOPHOSPHATASE"/>
    <property type="match status" value="1"/>
</dbReference>
<dbReference type="Gene3D" id="3.40.190.80">
    <property type="match status" value="1"/>
</dbReference>
<evidence type="ECO:0000313" key="8">
    <source>
        <dbReference type="EMBL" id="HIQ61799.1"/>
    </source>
</evidence>
<reference evidence="8" key="2">
    <citation type="journal article" date="2021" name="PeerJ">
        <title>Extensive microbial diversity within the chicken gut microbiome revealed by metagenomics and culture.</title>
        <authorList>
            <person name="Gilroy R."/>
            <person name="Ravi A."/>
            <person name="Getino M."/>
            <person name="Pursley I."/>
            <person name="Horton D.L."/>
            <person name="Alikhan N.F."/>
            <person name="Baker D."/>
            <person name="Gharbi K."/>
            <person name="Hall N."/>
            <person name="Watson M."/>
            <person name="Adriaenssens E.M."/>
            <person name="Foster-Nyarko E."/>
            <person name="Jarju S."/>
            <person name="Secka A."/>
            <person name="Antonio M."/>
            <person name="Oren A."/>
            <person name="Chaudhuri R.R."/>
            <person name="La Ragione R."/>
            <person name="Hildebrand F."/>
            <person name="Pallen M.J."/>
        </authorList>
    </citation>
    <scope>NUCLEOTIDE SEQUENCE</scope>
    <source>
        <strain evidence="8">ChiGjej2B2-12916</strain>
    </source>
</reference>
<comment type="similarity">
    <text evidence="7">Belongs to the inositol monophosphatase superfamily.</text>
</comment>
<keyword evidence="3 6" id="KW-0479">Metal-binding</keyword>
<organism evidence="8 9">
    <name type="scientific">Candidatus Enterenecus faecium</name>
    <dbReference type="NCBI Taxonomy" id="2840780"/>
    <lineage>
        <taxon>Bacteria</taxon>
        <taxon>Bacillati</taxon>
        <taxon>Bacillota</taxon>
        <taxon>Clostridia</taxon>
        <taxon>Eubacteriales</taxon>
        <taxon>Candidatus Enterenecus</taxon>
    </lineage>
</organism>
<dbReference type="InterPro" id="IPR022337">
    <property type="entry name" value="Inositol_monophosphatase_SuhB"/>
</dbReference>
<dbReference type="GO" id="GO:0046854">
    <property type="term" value="P:phosphatidylinositol phosphate biosynthetic process"/>
    <property type="evidence" value="ECO:0007669"/>
    <property type="project" value="InterPro"/>
</dbReference>
<dbReference type="InterPro" id="IPR000760">
    <property type="entry name" value="Inositol_monophosphatase-like"/>
</dbReference>
<dbReference type="EMBL" id="DVFO01000102">
    <property type="protein sequence ID" value="HIQ61799.1"/>
    <property type="molecule type" value="Genomic_DNA"/>
</dbReference>
<dbReference type="SUPFAM" id="SSF56655">
    <property type="entry name" value="Carbohydrate phosphatase"/>
    <property type="match status" value="1"/>
</dbReference>
<dbReference type="GO" id="GO:0007165">
    <property type="term" value="P:signal transduction"/>
    <property type="evidence" value="ECO:0007669"/>
    <property type="project" value="TreeGrafter"/>
</dbReference>
<dbReference type="GO" id="GO:0006020">
    <property type="term" value="P:inositol metabolic process"/>
    <property type="evidence" value="ECO:0007669"/>
    <property type="project" value="TreeGrafter"/>
</dbReference>
<dbReference type="PROSITE" id="PS00630">
    <property type="entry name" value="IMP_2"/>
    <property type="match status" value="1"/>
</dbReference>
<evidence type="ECO:0000256" key="7">
    <source>
        <dbReference type="RuleBase" id="RU364068"/>
    </source>
</evidence>
<feature type="binding site" evidence="6">
    <location>
        <position position="211"/>
    </location>
    <ligand>
        <name>Mg(2+)</name>
        <dbReference type="ChEBI" id="CHEBI:18420"/>
        <label>1</label>
        <note>catalytic</note>
    </ligand>
</feature>
<reference evidence="8" key="1">
    <citation type="submission" date="2020-10" db="EMBL/GenBank/DDBJ databases">
        <authorList>
            <person name="Gilroy R."/>
        </authorList>
    </citation>
    <scope>NUCLEOTIDE SEQUENCE</scope>
    <source>
        <strain evidence="8">ChiGjej2B2-12916</strain>
    </source>
</reference>
<proteinExistence type="inferred from homology"/>
<comment type="cofactor">
    <cofactor evidence="2 6 7">
        <name>Mg(2+)</name>
        <dbReference type="ChEBI" id="CHEBI:18420"/>
    </cofactor>
</comment>
<comment type="caution">
    <text evidence="8">The sequence shown here is derived from an EMBL/GenBank/DDBJ whole genome shotgun (WGS) entry which is preliminary data.</text>
</comment>
<dbReference type="Gene3D" id="3.30.540.10">
    <property type="entry name" value="Fructose-1,6-Bisphosphatase, subunit A, domain 1"/>
    <property type="match status" value="1"/>
</dbReference>
<dbReference type="InterPro" id="IPR020550">
    <property type="entry name" value="Inositol_monophosphatase_CS"/>
</dbReference>